<dbReference type="GO" id="GO:0005634">
    <property type="term" value="C:nucleus"/>
    <property type="evidence" value="ECO:0007669"/>
    <property type="project" value="TreeGrafter"/>
</dbReference>
<dbReference type="SMART" id="SM00338">
    <property type="entry name" value="BRLZ"/>
    <property type="match status" value="1"/>
</dbReference>
<sequence length="311" mass="35658">MESFNGSEDRKRLIDVKPFQMMPPSTLPLLAPTSFQVWKKPYYMKNSSSSTTSGTKNPLKSFTIDSLESDRNSTNHDIVASGGDRNLSNIDEKEAGVHGRLGRDLDPNMDPKKLKRIISNRVSAQKSRMKKLHYVTEMERKAKALENKIAVLHPQVMMYRNQQHLLQMEQKRLSQEMSARATTKILKDAEIEENKAEVNRLRQLHLTQQHQKMQEHLMVNAWKMQMMNSNLTQSDTEQTLFMNSNSAQIGEMNEEEMDEVNQQPVGQMWMVNPTNGSTMLQQKLIGAKANPNHGGIEQMLNFNQNNHSCVM</sequence>
<dbReference type="GO" id="GO:0045893">
    <property type="term" value="P:positive regulation of DNA-templated transcription"/>
    <property type="evidence" value="ECO:0007669"/>
    <property type="project" value="TreeGrafter"/>
</dbReference>
<dbReference type="OrthoDB" id="552661at2759"/>
<name>A0A067LMX8_JATCU</name>
<feature type="region of interest" description="Disordered" evidence="4">
    <location>
        <begin position="66"/>
        <end position="94"/>
    </location>
</feature>
<protein>
    <recommendedName>
        <fullName evidence="5">BZIP domain-containing protein</fullName>
    </recommendedName>
</protein>
<dbReference type="Proteomes" id="UP000027138">
    <property type="component" value="Unassembled WGS sequence"/>
</dbReference>
<dbReference type="InterPro" id="IPR046347">
    <property type="entry name" value="bZIP_sf"/>
</dbReference>
<proteinExistence type="predicted"/>
<keyword evidence="1" id="KW-0805">Transcription regulation</keyword>
<dbReference type="InterPro" id="IPR052483">
    <property type="entry name" value="bZIP_transcription_regulators"/>
</dbReference>
<organism evidence="6 7">
    <name type="scientific">Jatropha curcas</name>
    <name type="common">Barbados nut</name>
    <dbReference type="NCBI Taxonomy" id="180498"/>
    <lineage>
        <taxon>Eukaryota</taxon>
        <taxon>Viridiplantae</taxon>
        <taxon>Streptophyta</taxon>
        <taxon>Embryophyta</taxon>
        <taxon>Tracheophyta</taxon>
        <taxon>Spermatophyta</taxon>
        <taxon>Magnoliopsida</taxon>
        <taxon>eudicotyledons</taxon>
        <taxon>Gunneridae</taxon>
        <taxon>Pentapetalae</taxon>
        <taxon>rosids</taxon>
        <taxon>fabids</taxon>
        <taxon>Malpighiales</taxon>
        <taxon>Euphorbiaceae</taxon>
        <taxon>Crotonoideae</taxon>
        <taxon>Jatropheae</taxon>
        <taxon>Jatropha</taxon>
    </lineage>
</organism>
<evidence type="ECO:0000256" key="4">
    <source>
        <dbReference type="SAM" id="MobiDB-lite"/>
    </source>
</evidence>
<dbReference type="InterPro" id="IPR044759">
    <property type="entry name" value="bZIP_RF2"/>
</dbReference>
<dbReference type="PANTHER" id="PTHR46391">
    <property type="entry name" value="BASIC LEUCINE ZIPPER 34"/>
    <property type="match status" value="1"/>
</dbReference>
<dbReference type="CDD" id="cd14703">
    <property type="entry name" value="bZIP_plant_RF2"/>
    <property type="match status" value="1"/>
</dbReference>
<dbReference type="KEGG" id="jcu:105640724"/>
<dbReference type="EMBL" id="KK914227">
    <property type="protein sequence ID" value="KDP45769.1"/>
    <property type="molecule type" value="Genomic_DNA"/>
</dbReference>
<dbReference type="STRING" id="180498.A0A067LMX8"/>
<dbReference type="Pfam" id="PF07716">
    <property type="entry name" value="bZIP_2"/>
    <property type="match status" value="1"/>
</dbReference>
<keyword evidence="2" id="KW-0804">Transcription</keyword>
<feature type="domain" description="BZIP" evidence="5">
    <location>
        <begin position="110"/>
        <end position="173"/>
    </location>
</feature>
<dbReference type="Gene3D" id="1.20.5.170">
    <property type="match status" value="1"/>
</dbReference>
<evidence type="ECO:0000259" key="5">
    <source>
        <dbReference type="PROSITE" id="PS50217"/>
    </source>
</evidence>
<keyword evidence="7" id="KW-1185">Reference proteome</keyword>
<keyword evidence="3" id="KW-0539">Nucleus</keyword>
<evidence type="ECO:0000256" key="1">
    <source>
        <dbReference type="ARBA" id="ARBA00023015"/>
    </source>
</evidence>
<evidence type="ECO:0000313" key="6">
    <source>
        <dbReference type="EMBL" id="KDP45769.1"/>
    </source>
</evidence>
<dbReference type="AlphaFoldDB" id="A0A067LMX8"/>
<evidence type="ECO:0000256" key="3">
    <source>
        <dbReference type="ARBA" id="ARBA00023242"/>
    </source>
</evidence>
<dbReference type="GO" id="GO:0003700">
    <property type="term" value="F:DNA-binding transcription factor activity"/>
    <property type="evidence" value="ECO:0007669"/>
    <property type="project" value="InterPro"/>
</dbReference>
<evidence type="ECO:0000313" key="7">
    <source>
        <dbReference type="Proteomes" id="UP000027138"/>
    </source>
</evidence>
<accession>A0A067LMX8</accession>
<evidence type="ECO:0000256" key="2">
    <source>
        <dbReference type="ARBA" id="ARBA00023163"/>
    </source>
</evidence>
<dbReference type="SUPFAM" id="SSF57959">
    <property type="entry name" value="Leucine zipper domain"/>
    <property type="match status" value="1"/>
</dbReference>
<reference evidence="6 7" key="1">
    <citation type="journal article" date="2014" name="PLoS ONE">
        <title>Global Analysis of Gene Expression Profiles in Physic Nut (Jatropha curcas L.) Seedlings Exposed to Salt Stress.</title>
        <authorList>
            <person name="Zhang L."/>
            <person name="Zhang C."/>
            <person name="Wu P."/>
            <person name="Chen Y."/>
            <person name="Li M."/>
            <person name="Jiang H."/>
            <person name="Wu G."/>
        </authorList>
    </citation>
    <scope>NUCLEOTIDE SEQUENCE [LARGE SCALE GENOMIC DNA]</scope>
    <source>
        <strain evidence="7">cv. GZQX0401</strain>
        <tissue evidence="6">Young leaves</tissue>
    </source>
</reference>
<dbReference type="PROSITE" id="PS00036">
    <property type="entry name" value="BZIP_BASIC"/>
    <property type="match status" value="1"/>
</dbReference>
<dbReference type="PANTHER" id="PTHR46391:SF13">
    <property type="entry name" value="ACTIVATOR OF SPOMIN LUC3"/>
    <property type="match status" value="1"/>
</dbReference>
<dbReference type="InterPro" id="IPR004827">
    <property type="entry name" value="bZIP"/>
</dbReference>
<dbReference type="PROSITE" id="PS50217">
    <property type="entry name" value="BZIP"/>
    <property type="match status" value="1"/>
</dbReference>
<dbReference type="GO" id="GO:0003677">
    <property type="term" value="F:DNA binding"/>
    <property type="evidence" value="ECO:0007669"/>
    <property type="project" value="TreeGrafter"/>
</dbReference>
<gene>
    <name evidence="6" type="ORF">JCGZ_17376</name>
</gene>